<dbReference type="KEGG" id="dme:Dmel_CG33800"/>
<dbReference type="InParanoid" id="A1Z7Y9"/>
<dbReference type="InterPro" id="IPR010512">
    <property type="entry name" value="DUF1091"/>
</dbReference>
<dbReference type="HOGENOM" id="CLU_115081_1_0_1"/>
<feature type="signal peptide" evidence="1">
    <location>
        <begin position="1"/>
        <end position="22"/>
    </location>
</feature>
<dbReference type="CTD" id="3772338"/>
<reference evidence="2 4" key="11">
    <citation type="journal article" date="2015" name="Genome Res.">
        <title>The Release 6 reference sequence of the Drosophila melanogaster genome.</title>
        <authorList>
            <person name="Hoskins R.A."/>
            <person name="Carlson J.W."/>
            <person name="Wan K.H."/>
            <person name="Park S."/>
            <person name="Mendez I."/>
            <person name="Galle S.E."/>
            <person name="Booth B.W."/>
            <person name="Pfeiffer B.D."/>
            <person name="George R.A."/>
            <person name="Svirskas R."/>
            <person name="Krzywinski M."/>
            <person name="Schein J."/>
            <person name="Accardo M.C."/>
            <person name="Damia E."/>
            <person name="Messina G."/>
            <person name="Mendez-Lago M."/>
            <person name="de Pablos B."/>
            <person name="Demakova O.V."/>
            <person name="Andreyeva E.N."/>
            <person name="Boldyreva L.V."/>
            <person name="Marra M."/>
            <person name="Carvalho A.B."/>
            <person name="Dimitri P."/>
            <person name="Villasante A."/>
            <person name="Zhimulev I.F."/>
            <person name="Rubin G.M."/>
            <person name="Karpen G.H."/>
            <person name="Celniker S.E."/>
        </authorList>
    </citation>
    <scope>NUCLEOTIDE SEQUENCE [LARGE SCALE GENOMIC DNA]</scope>
    <source>
        <strain evidence="4">Berkeley</strain>
    </source>
</reference>
<reference evidence="2 4" key="1">
    <citation type="journal article" date="2000" name="Science">
        <title>The genome sequence of Drosophila melanogaster.</title>
        <authorList>
            <person name="Adams M.D."/>
            <person name="Celniker S.E."/>
            <person name="Holt R.A."/>
            <person name="Evans C.A."/>
            <person name="Gocayne J.D."/>
            <person name="Amanatides P.G."/>
            <person name="Scherer S.E."/>
            <person name="Li P.W."/>
            <person name="Hoskins R.A."/>
            <person name="Galle R.F."/>
            <person name="George R.A."/>
            <person name="Lewis S.E."/>
            <person name="Richards S."/>
            <person name="Ashburner M."/>
            <person name="Henderson S.N."/>
            <person name="Sutton G.G."/>
            <person name="Wortman J.R."/>
            <person name="Yandell M.D."/>
            <person name="Zhang Q."/>
            <person name="Chen L.X."/>
            <person name="Brandon R.C."/>
            <person name="Rogers Y.H."/>
            <person name="Blazej R.G."/>
            <person name="Champe M."/>
            <person name="Pfeiffer B.D."/>
            <person name="Wan K.H."/>
            <person name="Doyle C."/>
            <person name="Baxter E.G."/>
            <person name="Helt G."/>
            <person name="Nelson C.R."/>
            <person name="Gabor G.L."/>
            <person name="Abril J.F."/>
            <person name="Agbayani A."/>
            <person name="An H.J."/>
            <person name="Andrews-Pfannkoch C."/>
            <person name="Baldwin D."/>
            <person name="Ballew R.M."/>
            <person name="Basu A."/>
            <person name="Baxendale J."/>
            <person name="Bayraktaroglu L."/>
            <person name="Beasley E.M."/>
            <person name="Beeson K.Y."/>
            <person name="Benos P.V."/>
            <person name="Berman B.P."/>
            <person name="Bhandari D."/>
            <person name="Bolshakov S."/>
            <person name="Borkova D."/>
            <person name="Botchan M.R."/>
            <person name="Bouck J."/>
            <person name="Brokstein P."/>
            <person name="Brottier P."/>
            <person name="Burtis K.C."/>
            <person name="Busam D.A."/>
            <person name="Butler H."/>
            <person name="Cadieu E."/>
            <person name="Center A."/>
            <person name="Chandra I."/>
            <person name="Cherry J.M."/>
            <person name="Cawley S."/>
            <person name="Dahlke C."/>
            <person name="Davenport L.B."/>
            <person name="Davies P."/>
            <person name="de Pablos B."/>
            <person name="Delcher A."/>
            <person name="Deng Z."/>
            <person name="Mays A.D."/>
            <person name="Dew I."/>
            <person name="Dietz S.M."/>
            <person name="Dodson K."/>
            <person name="Doup L.E."/>
            <person name="Downes M."/>
            <person name="Dugan-Rocha S."/>
            <person name="Dunkov B.C."/>
            <person name="Dunn P."/>
            <person name="Durbin K.J."/>
            <person name="Evangelista C.C."/>
            <person name="Ferraz C."/>
            <person name="Ferriera S."/>
            <person name="Fleischmann W."/>
            <person name="Fosler C."/>
            <person name="Gabrielian A.E."/>
            <person name="Garg N.S."/>
            <person name="Gelbart W.M."/>
            <person name="Glasser K."/>
            <person name="Glodek A."/>
            <person name="Gong F."/>
            <person name="Gorrell J.H."/>
            <person name="Gu Z."/>
            <person name="Guan P."/>
            <person name="Harris M."/>
            <person name="Harris N.L."/>
            <person name="Harvey D."/>
            <person name="Heiman T.J."/>
            <person name="Hernandez J.R."/>
            <person name="Houck J."/>
            <person name="Hostin D."/>
            <person name="Houston K.A."/>
            <person name="Howland T.J."/>
            <person name="Wei M.H."/>
            <person name="Ibegwam C."/>
            <person name="Jalali M."/>
            <person name="Kalush F."/>
            <person name="Karpen G.H."/>
            <person name="Ke Z."/>
            <person name="Kennison J.A."/>
            <person name="Ketchum K.A."/>
            <person name="Kimmel B.E."/>
            <person name="Kodira C.D."/>
            <person name="Kraft C."/>
            <person name="Kravitz S."/>
            <person name="Kulp D."/>
            <person name="Lai Z."/>
            <person name="Lasko P."/>
            <person name="Lei Y."/>
            <person name="Levitsky A.A."/>
            <person name="Li J."/>
            <person name="Li Z."/>
            <person name="Liang Y."/>
            <person name="Lin X."/>
            <person name="Liu X."/>
            <person name="Mattei B."/>
            <person name="McIntosh T.C."/>
            <person name="McLeod M.P."/>
            <person name="McPherson D."/>
            <person name="Merkulov G."/>
            <person name="Milshina N.V."/>
            <person name="Mobarry C."/>
            <person name="Morris J."/>
            <person name="Moshrefi A."/>
            <person name="Mount S.M."/>
            <person name="Moy M."/>
            <person name="Murphy B."/>
            <person name="Murphy L."/>
            <person name="Muzny D.M."/>
            <person name="Nelson D.L."/>
            <person name="Nelson D.R."/>
            <person name="Nelson K.A."/>
            <person name="Nixon K."/>
            <person name="Nusskern D.R."/>
            <person name="Pacleb J.M."/>
            <person name="Palazzolo M."/>
            <person name="Pittman G.S."/>
            <person name="Pan S."/>
            <person name="Pollard J."/>
            <person name="Puri V."/>
            <person name="Reese M.G."/>
            <person name="Reinert K."/>
            <person name="Remington K."/>
            <person name="Saunders R.D."/>
            <person name="Scheeler F."/>
            <person name="Shen H."/>
            <person name="Shue B.C."/>
            <person name="Siden-Kiamos I."/>
            <person name="Simpson M."/>
            <person name="Skupski M.P."/>
            <person name="Smith T."/>
            <person name="Spier E."/>
            <person name="Spradling A.C."/>
            <person name="Stapleton M."/>
            <person name="Strong R."/>
            <person name="Sun E."/>
            <person name="Svirskas R."/>
            <person name="Tector C."/>
            <person name="Turner R."/>
            <person name="Venter E."/>
            <person name="Wang A.H."/>
            <person name="Wang X."/>
            <person name="Wang Z.Y."/>
            <person name="Wassarman D.A."/>
            <person name="Weinstock G.M."/>
            <person name="Weissenbach J."/>
            <person name="Williams S.M."/>
            <person name="WoodageT"/>
            <person name="Worley K.C."/>
            <person name="Wu D."/>
            <person name="Yang S."/>
            <person name="Yao Q.A."/>
            <person name="Ye J."/>
            <person name="Yeh R.F."/>
            <person name="Zaveri J.S."/>
            <person name="Zhan M."/>
            <person name="Zhang G."/>
            <person name="Zhao Q."/>
            <person name="Zheng L."/>
            <person name="Zheng X.H."/>
            <person name="Zhong F.N."/>
            <person name="Zhong W."/>
            <person name="Zhou X."/>
            <person name="Zhu S."/>
            <person name="Zhu X."/>
            <person name="Smith H.O."/>
            <person name="Gibbs R.A."/>
            <person name="Myers E.W."/>
            <person name="Rubin G.M."/>
            <person name="Venter J.C."/>
        </authorList>
    </citation>
    <scope>NUCLEOTIDE SEQUENCE [LARGE SCALE GENOMIC DNA]</scope>
    <source>
        <strain evidence="4">Berkeley</strain>
    </source>
</reference>
<dbReference type="UCSC" id="CG33800-RA">
    <property type="organism name" value="d. melanogaster"/>
</dbReference>
<dbReference type="Bgee" id="FBgn0262594">
    <property type="expression patterns" value="Expressed in eo support cell (Drosophila) in post-embryonic organism"/>
</dbReference>
<dbReference type="PANTHER" id="PTHR21112:SF0">
    <property type="entry name" value="CHEMOSENSORY PROTEIN A 29A-RELATED"/>
    <property type="match status" value="1"/>
</dbReference>
<evidence type="ECO:0000313" key="4">
    <source>
        <dbReference type="Proteomes" id="UP000000803"/>
    </source>
</evidence>
<gene>
    <name evidence="2 3" type="primary">CheA46a</name>
    <name evidence="2" type="synonym">Dmel\CG33800</name>
    <name evidence="2 3" type="ORF">CG33800</name>
    <name evidence="2" type="ORF">Dmel_CG33800</name>
</gene>
<name>A1Z7Y9_DROME</name>
<dbReference type="FlyBase" id="FBgn0262594">
    <property type="gene designation" value="CheA46a"/>
</dbReference>
<keyword evidence="1" id="KW-0732">Signal</keyword>
<dbReference type="PANTHER" id="PTHR21112">
    <property type="entry name" value="CHEMOSENSORY PROTEIN A 29A-RELATED"/>
    <property type="match status" value="1"/>
</dbReference>
<dbReference type="RefSeq" id="NP_001027399.1">
    <property type="nucleotide sequence ID" value="NM_001032228.1"/>
</dbReference>
<organism evidence="2 4">
    <name type="scientific">Drosophila melanogaster</name>
    <name type="common">Fruit fly</name>
    <dbReference type="NCBI Taxonomy" id="7227"/>
    <lineage>
        <taxon>Eukaryota</taxon>
        <taxon>Metazoa</taxon>
        <taxon>Ecdysozoa</taxon>
        <taxon>Arthropoda</taxon>
        <taxon>Hexapoda</taxon>
        <taxon>Insecta</taxon>
        <taxon>Pterygota</taxon>
        <taxon>Neoptera</taxon>
        <taxon>Endopterygota</taxon>
        <taxon>Diptera</taxon>
        <taxon>Brachycera</taxon>
        <taxon>Muscomorpha</taxon>
        <taxon>Ephydroidea</taxon>
        <taxon>Drosophilidae</taxon>
        <taxon>Drosophila</taxon>
        <taxon>Sophophora</taxon>
    </lineage>
</organism>
<evidence type="ECO:0000313" key="3">
    <source>
        <dbReference type="FlyBase" id="FBgn0262594"/>
    </source>
</evidence>
<dbReference type="STRING" id="7227.FBpp0091049"/>
<dbReference type="AlphaFoldDB" id="A1Z7Y9"/>
<dbReference type="GeneID" id="3772338"/>
<dbReference type="OMA" id="LFEFNFR"/>
<dbReference type="VEuPathDB" id="VectorBase:FBgn0262594"/>
<dbReference type="GO" id="GO:0007606">
    <property type="term" value="P:sensory perception of chemical stimulus"/>
    <property type="evidence" value="ECO:0000250"/>
    <property type="project" value="FlyBase"/>
</dbReference>
<dbReference type="EMBL" id="AE013599">
    <property type="protein sequence ID" value="AAZ52819.1"/>
    <property type="molecule type" value="Genomic_DNA"/>
</dbReference>
<evidence type="ECO:0000256" key="1">
    <source>
        <dbReference type="SAM" id="SignalP"/>
    </source>
</evidence>
<reference evidence="2 4" key="6">
    <citation type="journal article" date="2005" name="PLoS Comput. Biol.">
        <title>Combined evidence annotation of transposable elements in genome sequences.</title>
        <authorList>
            <person name="Quesneville H."/>
            <person name="Bergman C.M."/>
            <person name="Andrieu O."/>
            <person name="Autard D."/>
            <person name="Nouaud D."/>
            <person name="Ashburner M."/>
            <person name="Anxolabehere D."/>
        </authorList>
    </citation>
    <scope>NUCLEOTIDE SEQUENCE [LARGE SCALE GENOMIC DNA]</scope>
    <source>
        <strain evidence="4">Berkeley</strain>
    </source>
</reference>
<dbReference type="PaxDb" id="7227-FBpp0091049"/>
<reference evidence="2 4" key="7">
    <citation type="journal article" date="2007" name="Science">
        <title>The Release 5.1 annotation of Drosophila melanogaster heterochromatin.</title>
        <authorList>
            <person name="Smith C.D."/>
            <person name="Shu S."/>
            <person name="Mungall C.J."/>
            <person name="Karpen G.H."/>
        </authorList>
    </citation>
    <scope>NUCLEOTIDE SEQUENCE [LARGE SCALE GENOMIC DNA]</scope>
    <source>
        <strain evidence="4">Berkeley</strain>
    </source>
</reference>
<dbReference type="PhylomeDB" id="A1Z7Y9"/>
<reference evidence="2 4" key="10">
    <citation type="journal article" date="2015" name="G3 (Bethesda)">
        <title>Gene Model Annotations for Drosophila melanogaster: The Rule-Benders.</title>
        <authorList>
            <consortium name="FlyBase Consortium"/>
            <person name="Crosby M.A."/>
            <person name="Gramates L.S."/>
            <person name="Dos Santos G."/>
            <person name="Matthews B.B."/>
            <person name="St Pierre S.E."/>
            <person name="Zhou P."/>
            <person name="Schroeder A.J."/>
            <person name="Falls K."/>
            <person name="Emmert D.B."/>
            <person name="Russo S.M."/>
            <person name="Gelbart W.M."/>
            <person name="null"/>
        </authorList>
    </citation>
    <scope>NUCLEOTIDE SEQUENCE [LARGE SCALE GENOMIC DNA]</scope>
    <source>
        <strain evidence="4">Berkeley</strain>
    </source>
</reference>
<dbReference type="Pfam" id="PF06477">
    <property type="entry name" value="DUF1091"/>
    <property type="match status" value="1"/>
</dbReference>
<reference evidence="2 4" key="2">
    <citation type="journal article" date="2002" name="Genome Biol.">
        <title>Finishing a whole-genome shotgun: release 3 of the Drosophila melanogaster euchromatic genome sequence.</title>
        <authorList>
            <person name="Celniker S.E."/>
            <person name="Wheeler D.A."/>
            <person name="Kronmiller B."/>
            <person name="Carlson J.W."/>
            <person name="Halpern A."/>
            <person name="Patel S."/>
            <person name="Adams M."/>
            <person name="Champe M."/>
            <person name="Dugan S.P."/>
            <person name="Frise E."/>
            <person name="Hodgson A."/>
            <person name="George R.A."/>
            <person name="Hoskins R.A."/>
            <person name="Laverty T."/>
            <person name="Muzny D.M."/>
            <person name="Nelson C.R."/>
            <person name="Pacleb J.M."/>
            <person name="Park S."/>
            <person name="Pfeiffer B.D."/>
            <person name="Richards S."/>
            <person name="Sodergren E.J."/>
            <person name="Svirskas R."/>
            <person name="Tabor P.E."/>
            <person name="Wan K."/>
            <person name="Stapleton M."/>
            <person name="Sutton G.G."/>
            <person name="Venter C."/>
            <person name="Weinstock G."/>
            <person name="Scherer S.E."/>
            <person name="Myers E.W."/>
            <person name="Gibbs R.A."/>
            <person name="Rubin G.M."/>
        </authorList>
    </citation>
    <scope>NUCLEOTIDE SEQUENCE [LARGE SCALE GENOMIC DNA]</scope>
    <source>
        <strain evidence="4">Berkeley</strain>
    </source>
</reference>
<dbReference type="OrthoDB" id="7925769at2759"/>
<accession>A1Z7Y9</accession>
<evidence type="ECO:0000313" key="2">
    <source>
        <dbReference type="EMBL" id="AAZ52819.1"/>
    </source>
</evidence>
<dbReference type="BioGRID-ORCS" id="3772338">
    <property type="hits" value="0 hits in 1 CRISPR screen"/>
</dbReference>
<proteinExistence type="predicted"/>
<reference evidence="2 4" key="8">
    <citation type="journal article" date="2007" name="Science">
        <title>Sequence finishing and mapping of Drosophila melanogaster heterochromatin.</title>
        <authorList>
            <person name="Hoskins R.A."/>
            <person name="Carlson J.W."/>
            <person name="Kennedy C."/>
            <person name="Acevedo D."/>
            <person name="Evans-Holm M."/>
            <person name="Frise E."/>
            <person name="Wan K.H."/>
            <person name="Park S."/>
            <person name="Mendez-Lago M."/>
            <person name="Rossi F."/>
            <person name="Villasante A."/>
            <person name="Dimitri P."/>
            <person name="Karpen G.H."/>
            <person name="Celniker S.E."/>
        </authorList>
    </citation>
    <scope>NUCLEOTIDE SEQUENCE [LARGE SCALE GENOMIC DNA]</scope>
    <source>
        <strain evidence="4">Berkeley</strain>
    </source>
</reference>
<protein>
    <submittedName>
        <fullName evidence="2">Chemosensory protein A 46a</fullName>
    </submittedName>
</protein>
<dbReference type="FunCoup" id="A1Z7Y9">
    <property type="interactions" value="23"/>
</dbReference>
<keyword evidence="4" id="KW-1185">Reference proteome</keyword>
<dbReference type="GO" id="GO:0005576">
    <property type="term" value="C:extracellular region"/>
    <property type="evidence" value="ECO:0000255"/>
    <property type="project" value="FlyBase"/>
</dbReference>
<dbReference type="Proteomes" id="UP000000803">
    <property type="component" value="Chromosome 2R"/>
</dbReference>
<reference evidence="2 4" key="3">
    <citation type="journal article" date="2002" name="Genome Biol.">
        <title>Annotation of the Drosophila melanogaster euchromatic genome: a systematic review.</title>
        <authorList>
            <person name="Misra S."/>
            <person name="Crosby M.A."/>
            <person name="Mungall C.J."/>
            <person name="Matthews B.B."/>
            <person name="Campbell K.S."/>
            <person name="Hradecky P."/>
            <person name="Huang Y."/>
            <person name="Kaminker J.S."/>
            <person name="Millburn G.H."/>
            <person name="Prochnik S.E."/>
            <person name="Smith C.D."/>
            <person name="Tupy J.L."/>
            <person name="Whitfied E.J."/>
            <person name="Bayraktaroglu L."/>
            <person name="Berman B.P."/>
            <person name="Bettencourt B.R."/>
            <person name="Celniker S.E."/>
            <person name="de Grey A.D."/>
            <person name="Drysdale R.A."/>
            <person name="Harris N.L."/>
            <person name="Richter J."/>
            <person name="Russo S."/>
            <person name="Schroeder A.J."/>
            <person name="Shu S.Q."/>
            <person name="Stapleton M."/>
            <person name="Yamada C."/>
            <person name="Ashburner M."/>
            <person name="Gelbart W.M."/>
            <person name="Rubin G.M."/>
            <person name="Lewis S.E."/>
        </authorList>
    </citation>
    <scope>GENOME REANNOTATION</scope>
    <source>
        <strain evidence="4">Berkeley</strain>
    </source>
</reference>
<reference evidence="2 4" key="9">
    <citation type="journal article" date="2015" name="G3 (Bethesda)">
        <title>Gene Model Annotations for Drosophila melanogaster: Impact of High-Throughput Data.</title>
        <authorList>
            <consortium name="FlyBase Consortium"/>
            <person name="Matthews B.B."/>
            <person name="Dos Santos G."/>
            <person name="Crosby M.A."/>
            <person name="Emmert D.B."/>
            <person name="St Pierre S.E."/>
            <person name="Gramates L.S."/>
            <person name="Zhou P."/>
            <person name="Schroeder A.J."/>
            <person name="Falls K."/>
            <person name="Strelets V."/>
            <person name="Russo S.M."/>
            <person name="Gelbart W.M."/>
            <person name="null"/>
        </authorList>
    </citation>
    <scope>NUCLEOTIDE SEQUENCE [LARGE SCALE GENOMIC DNA]</scope>
    <source>
        <strain evidence="4">Berkeley</strain>
    </source>
</reference>
<reference evidence="2 4" key="5">
    <citation type="journal article" date="2002" name="Genome Biol.">
        <title>Heterochromatic sequences in a Drosophila whole-genome shotgun assembly.</title>
        <authorList>
            <person name="Hoskins R.A."/>
            <person name="Smith C.D."/>
            <person name="Carlson J.W."/>
            <person name="Carvalho A.B."/>
            <person name="Halpern A."/>
            <person name="Kaminker J.S."/>
            <person name="Kennedy C."/>
            <person name="Mungall C.J."/>
            <person name="Sullivan B.A."/>
            <person name="Sutton G.G."/>
            <person name="Yasuhara J.C."/>
            <person name="Wakimoto B.T."/>
            <person name="Myers E.W."/>
            <person name="Celniker S.E."/>
            <person name="Rubin G.M."/>
            <person name="Karpen G.H."/>
        </authorList>
    </citation>
    <scope>NUCLEOTIDE SEQUENCE [LARGE SCALE GENOMIC DNA]</scope>
    <source>
        <strain evidence="4">Berkeley</strain>
    </source>
</reference>
<reference evidence="2 4" key="4">
    <citation type="journal article" date="2002" name="Genome Biol.">
        <title>The transposable elements of the Drosophila melanogaster euchromatin: a genomics perspective.</title>
        <authorList>
            <person name="Kaminker J.S."/>
            <person name="Bergman C.M."/>
            <person name="Kronmiller B."/>
            <person name="Carlson J."/>
            <person name="Svirskas R."/>
            <person name="Patel S."/>
            <person name="Frise E."/>
            <person name="Wheeler D.A."/>
            <person name="Lewis S.E."/>
            <person name="Rubin G.M."/>
            <person name="Ashburner M."/>
            <person name="Celniker S.E."/>
        </authorList>
    </citation>
    <scope>NUCLEOTIDE SEQUENCE [LARGE SCALE GENOMIC DNA]</scope>
    <source>
        <strain evidence="4">Berkeley</strain>
    </source>
</reference>
<feature type="chain" id="PRO_5002641392" evidence="1">
    <location>
        <begin position="23"/>
        <end position="177"/>
    </location>
</feature>
<dbReference type="AGR" id="FB:FBgn0262594"/>
<sequence>MSLELHKVLLVLSIAHSALVRAGLECRIESISKVFGDNETLFEFNFRVIGRQRLLNGTLNFHVDLDDDYEMSNEVLALKDGEWESTSVSARFKTCKYMAVIYDKYFAVSFKDSNIPKGTEACPIKKGEYYARNVEVIADNWAHYAKLGLVRSNMLVRKNNVVYGGFDIVLVLSQKIV</sequence>